<dbReference type="KEGG" id="fpal:HYN49_02975"/>
<dbReference type="Pfam" id="PF13584">
    <property type="entry name" value="BatD"/>
    <property type="match status" value="2"/>
</dbReference>
<keyword evidence="2" id="KW-1133">Transmembrane helix</keyword>
<dbReference type="Proteomes" id="UP000244937">
    <property type="component" value="Chromosome"/>
</dbReference>
<feature type="chain" id="PRO_5015466364" evidence="3">
    <location>
        <begin position="18"/>
        <end position="583"/>
    </location>
</feature>
<evidence type="ECO:0000256" key="3">
    <source>
        <dbReference type="SAM" id="SignalP"/>
    </source>
</evidence>
<protein>
    <submittedName>
        <fullName evidence="4">BatD protein</fullName>
    </submittedName>
</protein>
<feature type="transmembrane region" description="Helical" evidence="2">
    <location>
        <begin position="442"/>
        <end position="460"/>
    </location>
</feature>
<accession>A0A2S1SL81</accession>
<dbReference type="PANTHER" id="PTHR40940">
    <property type="entry name" value="PROTEIN BATD-RELATED"/>
    <property type="match status" value="1"/>
</dbReference>
<evidence type="ECO:0000313" key="5">
    <source>
        <dbReference type="Proteomes" id="UP000244937"/>
    </source>
</evidence>
<dbReference type="EMBL" id="CP029187">
    <property type="protein sequence ID" value="AWI27160.1"/>
    <property type="molecule type" value="Genomic_DNA"/>
</dbReference>
<dbReference type="AlphaFoldDB" id="A0A2S1SL81"/>
<feature type="region of interest" description="Disordered" evidence="1">
    <location>
        <begin position="395"/>
        <end position="414"/>
    </location>
</feature>
<evidence type="ECO:0000313" key="4">
    <source>
        <dbReference type="EMBL" id="AWI27160.1"/>
    </source>
</evidence>
<gene>
    <name evidence="4" type="ORF">HYN49_02975</name>
</gene>
<sequence>MKKLIFLLLIAFQGLSAQVQFEAKASKTTLGLNERLRVDFSMNDDGDNFVPPAFEGFKVIAGPSQQVSQSWINGKMSFNKTYSYFLLPTQKGTLTIKQASIEIRRQVYKTTPIKINVTNAVEMPKDPNDTSISADDAIHLVADVSKGNPYINEPITVVYKLYISYNIGLSNFKELDKPKYNDFWSQNIEIKELKAEDATYNGERVRCVVLKKVVLYPQKSGKLTIEPLSLDLDVQVPTNRRNFWGQALIKEDNKRVSAGARTINVKPLPDAGKPEDFTGAVGRFDFKVVPSKTELKNGESLELNVSVSGNGNLKLFNLPKPVVPTALEMYDPVHKEQVSTPLSGMAGKISDNYTIIPQYKGDYLIKPMTFSYYDLSSGKYRTIVSKEIKIKVLDGPSPSEGSTASNDGPGKQEISKTDHFEFIKLKTNLEPIHKKDFLGSNLFYGLLMAPFLCIPLLIGIRRKKHAIDADVVGNKTKMSNKLAKKFLSEAKKHLDHKEPFYIALEKALHNFMKAKTQIETSEMSKDKIREILLARNASPETVTDFITLTENCEFARYAPASSVTIHNDYDKAVAIISALEKQI</sequence>
<dbReference type="PANTHER" id="PTHR40940:SF2">
    <property type="entry name" value="BATD"/>
    <property type="match status" value="1"/>
</dbReference>
<evidence type="ECO:0000256" key="2">
    <source>
        <dbReference type="SAM" id="Phobius"/>
    </source>
</evidence>
<feature type="signal peptide" evidence="3">
    <location>
        <begin position="1"/>
        <end position="17"/>
    </location>
</feature>
<dbReference type="OrthoDB" id="2079210at2"/>
<keyword evidence="5" id="KW-1185">Reference proteome</keyword>
<name>A0A2S1SL81_9FLAO</name>
<reference evidence="4 5" key="1">
    <citation type="submission" date="2018-05" db="EMBL/GenBank/DDBJ databases">
        <title>Genome sequencing of Flavobacterium sp. HYN0049.</title>
        <authorList>
            <person name="Yi H."/>
            <person name="Baek C."/>
        </authorList>
    </citation>
    <scope>NUCLEOTIDE SEQUENCE [LARGE SCALE GENOMIC DNA]</scope>
    <source>
        <strain evidence="4 5">HYN0049</strain>
    </source>
</reference>
<keyword evidence="2" id="KW-0812">Transmembrane</keyword>
<dbReference type="RefSeq" id="WP_108904928.1">
    <property type="nucleotide sequence ID" value="NZ_CP029187.1"/>
</dbReference>
<dbReference type="InterPro" id="IPR025738">
    <property type="entry name" value="BatD"/>
</dbReference>
<keyword evidence="2" id="KW-0472">Membrane</keyword>
<evidence type="ECO:0000256" key="1">
    <source>
        <dbReference type="SAM" id="MobiDB-lite"/>
    </source>
</evidence>
<proteinExistence type="predicted"/>
<organism evidence="4 5">
    <name type="scientific">Flavobacterium pallidum</name>
    <dbReference type="NCBI Taxonomy" id="2172098"/>
    <lineage>
        <taxon>Bacteria</taxon>
        <taxon>Pseudomonadati</taxon>
        <taxon>Bacteroidota</taxon>
        <taxon>Flavobacteriia</taxon>
        <taxon>Flavobacteriales</taxon>
        <taxon>Flavobacteriaceae</taxon>
        <taxon>Flavobacterium</taxon>
    </lineage>
</organism>
<keyword evidence="3" id="KW-0732">Signal</keyword>